<sequence>MGVEWAELPQEIIELISKRLTIYSDYLRFRCVCRTWNSCVPKTPLHLPPQLPWLILSHNSFFDPSTHKIHHLNLPLSASPHTSIRGSSFGWLVILHQISEVLLLNPITHVSLFLPSLYTFPKFVRERLGYNLFLNKVVLSSSPSLSDDFAAFVILNCRQLAFCRKGYDSWVLFNVKGNHLWVDVVSKNGLFYVVSTKGMIAVCDVEGPRVSIIETTSSVNLSNETFCVMFSGEDMLLVSRRLLQDVSHRERFRILKMNWNMLNWKEIHTLGENMLFVGWKSSVSFSTVDFAGCSPNRIYFTNDIFRKDDLGIFSLSDESVELLAHYTLTYDLRLGCPIWLTPNPQ</sequence>
<proteinExistence type="predicted"/>
<dbReference type="InterPro" id="IPR050942">
    <property type="entry name" value="F-box_BR-signaling"/>
</dbReference>
<dbReference type="EMBL" id="OX451737">
    <property type="protein sequence ID" value="CAI8600163.1"/>
    <property type="molecule type" value="Genomic_DNA"/>
</dbReference>
<dbReference type="PANTHER" id="PTHR44259">
    <property type="entry name" value="OS07G0183000 PROTEIN-RELATED"/>
    <property type="match status" value="1"/>
</dbReference>
<evidence type="ECO:0000259" key="1">
    <source>
        <dbReference type="SMART" id="SM00256"/>
    </source>
</evidence>
<feature type="domain" description="F-box" evidence="1">
    <location>
        <begin position="8"/>
        <end position="49"/>
    </location>
</feature>
<protein>
    <recommendedName>
        <fullName evidence="1">F-box domain-containing protein</fullName>
    </recommendedName>
</protein>
<dbReference type="InterPro" id="IPR036047">
    <property type="entry name" value="F-box-like_dom_sf"/>
</dbReference>
<dbReference type="PANTHER" id="PTHR44259:SF114">
    <property type="entry name" value="OS06G0707300 PROTEIN"/>
    <property type="match status" value="1"/>
</dbReference>
<dbReference type="Pfam" id="PF03478">
    <property type="entry name" value="Beta-prop_KIB1-4"/>
    <property type="match status" value="1"/>
</dbReference>
<keyword evidence="3" id="KW-1185">Reference proteome</keyword>
<dbReference type="InterPro" id="IPR001810">
    <property type="entry name" value="F-box_dom"/>
</dbReference>
<organism evidence="2 3">
    <name type="scientific">Vicia faba</name>
    <name type="common">Broad bean</name>
    <name type="synonym">Faba vulgaris</name>
    <dbReference type="NCBI Taxonomy" id="3906"/>
    <lineage>
        <taxon>Eukaryota</taxon>
        <taxon>Viridiplantae</taxon>
        <taxon>Streptophyta</taxon>
        <taxon>Embryophyta</taxon>
        <taxon>Tracheophyta</taxon>
        <taxon>Spermatophyta</taxon>
        <taxon>Magnoliopsida</taxon>
        <taxon>eudicotyledons</taxon>
        <taxon>Gunneridae</taxon>
        <taxon>Pentapetalae</taxon>
        <taxon>rosids</taxon>
        <taxon>fabids</taxon>
        <taxon>Fabales</taxon>
        <taxon>Fabaceae</taxon>
        <taxon>Papilionoideae</taxon>
        <taxon>50 kb inversion clade</taxon>
        <taxon>NPAAA clade</taxon>
        <taxon>Hologalegina</taxon>
        <taxon>IRL clade</taxon>
        <taxon>Fabeae</taxon>
        <taxon>Vicia</taxon>
    </lineage>
</organism>
<gene>
    <name evidence="2" type="ORF">VFH_II209120</name>
</gene>
<dbReference type="Proteomes" id="UP001157006">
    <property type="component" value="Chromosome 2"/>
</dbReference>
<evidence type="ECO:0000313" key="2">
    <source>
        <dbReference type="EMBL" id="CAI8600163.1"/>
    </source>
</evidence>
<evidence type="ECO:0000313" key="3">
    <source>
        <dbReference type="Proteomes" id="UP001157006"/>
    </source>
</evidence>
<dbReference type="Pfam" id="PF00646">
    <property type="entry name" value="F-box"/>
    <property type="match status" value="1"/>
</dbReference>
<dbReference type="InterPro" id="IPR005174">
    <property type="entry name" value="KIB1-4_b-propeller"/>
</dbReference>
<dbReference type="SMART" id="SM00256">
    <property type="entry name" value="FBOX"/>
    <property type="match status" value="1"/>
</dbReference>
<reference evidence="2 3" key="1">
    <citation type="submission" date="2023-01" db="EMBL/GenBank/DDBJ databases">
        <authorList>
            <person name="Kreplak J."/>
        </authorList>
    </citation>
    <scope>NUCLEOTIDE SEQUENCE [LARGE SCALE GENOMIC DNA]</scope>
</reference>
<accession>A0AAV0ZT31</accession>
<dbReference type="AlphaFoldDB" id="A0AAV0ZT31"/>
<name>A0AAV0ZT31_VICFA</name>
<dbReference type="SUPFAM" id="SSF81383">
    <property type="entry name" value="F-box domain"/>
    <property type="match status" value="1"/>
</dbReference>
<dbReference type="Gene3D" id="1.20.1280.50">
    <property type="match status" value="1"/>
</dbReference>